<evidence type="ECO:0000313" key="1">
    <source>
        <dbReference type="EMBL" id="KGT80370.1"/>
    </source>
</evidence>
<gene>
    <name evidence="1" type="ORF">MA20_07110</name>
</gene>
<comment type="caution">
    <text evidence="1">The sequence shown here is derived from an EMBL/GenBank/DDBJ whole genome shotgun (WGS) entry which is preliminary data.</text>
</comment>
<organism evidence="1 2">
    <name type="scientific">Bradyrhizobium japonicum</name>
    <dbReference type="NCBI Taxonomy" id="375"/>
    <lineage>
        <taxon>Bacteria</taxon>
        <taxon>Pseudomonadati</taxon>
        <taxon>Pseudomonadota</taxon>
        <taxon>Alphaproteobacteria</taxon>
        <taxon>Hyphomicrobiales</taxon>
        <taxon>Nitrobacteraceae</taxon>
        <taxon>Bradyrhizobium</taxon>
    </lineage>
</organism>
<reference evidence="1 2" key="1">
    <citation type="submission" date="2014-09" db="EMBL/GenBank/DDBJ databases">
        <title>Draft genome of Bradyrhizobium japonicum Is-34.</title>
        <authorList>
            <person name="Tsurumaru H."/>
            <person name="Yamakawa T."/>
            <person name="Hashimoto S."/>
            <person name="Okizaki K."/>
            <person name="Kanesaki Y."/>
            <person name="Yoshikawa H."/>
            <person name="Yajima S."/>
        </authorList>
    </citation>
    <scope>NUCLEOTIDE SEQUENCE [LARGE SCALE GENOMIC DNA]</scope>
    <source>
        <strain evidence="1 2">Is-34</strain>
    </source>
</reference>
<accession>A0A0A3Y141</accession>
<evidence type="ECO:0000313" key="2">
    <source>
        <dbReference type="Proteomes" id="UP000030377"/>
    </source>
</evidence>
<name>A0A0A3Y141_BRAJP</name>
<dbReference type="EMBL" id="JRPN01000004">
    <property type="protein sequence ID" value="KGT80370.1"/>
    <property type="molecule type" value="Genomic_DNA"/>
</dbReference>
<dbReference type="AlphaFoldDB" id="A0A0A3Y141"/>
<protein>
    <submittedName>
        <fullName evidence="1">Uncharacterized protein</fullName>
    </submittedName>
</protein>
<dbReference type="Proteomes" id="UP000030377">
    <property type="component" value="Unassembled WGS sequence"/>
</dbReference>
<sequence>MRILGAAILIAGLLLCVSDDDGEPLGVIPMVAGLIILALGERRAKTLALAKVKMGPGLSAPMRNALLKPAPEQLSPEVQELFERLKRKH</sequence>
<proteinExistence type="predicted"/>